<feature type="signal peptide" evidence="3">
    <location>
        <begin position="1"/>
        <end position="20"/>
    </location>
</feature>
<feature type="region of interest" description="Disordered" evidence="1">
    <location>
        <begin position="168"/>
        <end position="335"/>
    </location>
</feature>
<feature type="region of interest" description="Disordered" evidence="1">
    <location>
        <begin position="627"/>
        <end position="686"/>
    </location>
</feature>
<feature type="chain" id="PRO_5029727854" evidence="3">
    <location>
        <begin position="21"/>
        <end position="750"/>
    </location>
</feature>
<feature type="compositionally biased region" description="Polar residues" evidence="1">
    <location>
        <begin position="627"/>
        <end position="638"/>
    </location>
</feature>
<evidence type="ECO:0000256" key="1">
    <source>
        <dbReference type="SAM" id="MobiDB-lite"/>
    </source>
</evidence>
<feature type="transmembrane region" description="Helical" evidence="2">
    <location>
        <begin position="534"/>
        <end position="559"/>
    </location>
</feature>
<proteinExistence type="predicted"/>
<dbReference type="RefSeq" id="XP_030830705.1">
    <property type="nucleotide sequence ID" value="XM_030974845.1"/>
</dbReference>
<sequence>MARILSLYALIVVVIMKSTASTAATTTAEGTTELETIMITGPTTGPTADSTTEPPQTGLSTGLMTGPTTATMGDSTTEPLQTGLTTWFTTGPTTVTMGDSTTEPLQTGFTTGPTTVPMTDPTTELPQTGHTTGLMTGPTTAPMTNPTTEPPQTGHTTGLMTGPTTAPMTDPTTEPPQTGHTTGLMTGPTTAPMTDPTTEPPQTGHTTGLMTGPTTAPMTDPTTEPPQTGHTTGLMTGPTTAPMTDPTTEPPQTGLSTGPTTGMTTDSREGSSTDTTTEPKTEPKTEPQTEPKTEPKTEPQTEPKTEPKTESQTEPKTEQPRVGPVPEPTLPDLDEDSAKTYQFEFAVDEDTTKGCRSDNLSSPACDAFTYNVTQELKTVYGESDAFESVEVVLREGSVIVGHTVTYSYNKMTDVQRMASAQDIYDETLGSAVADGNLGDYTVQKDCGKCASPEETTDILSEAVIECESEYSKATYKPYYWVCESICVSESDYCNSHGICWQRDDIDTQPICSCDWENGVWYWGYRCQYYMNQTYLIIGCSCGAAVLLVLLVCLIACCVVKSKAVPDKDTQESDDVINAFQNFAYDHAAETVVFPPIDDNNIDDGDILQRSRPYSYIYNKGEGNANVGSSSFIGNQNGGAQRESRPEVNEDAAKRQSNGSADNRHSSLMTPNGSSQQRNPDFWGNLNEPSAEHIKLEPFLDHYDDNDSFKIQRPRISAHYDYSNNPAAPNIYQSMDPAHTEYIPEADYAQR</sequence>
<dbReference type="InParanoid" id="A0A7M7N3R6"/>
<dbReference type="AlphaFoldDB" id="A0A7M7N3R6"/>
<organism evidence="4 5">
    <name type="scientific">Strongylocentrotus purpuratus</name>
    <name type="common">Purple sea urchin</name>
    <dbReference type="NCBI Taxonomy" id="7668"/>
    <lineage>
        <taxon>Eukaryota</taxon>
        <taxon>Metazoa</taxon>
        <taxon>Echinodermata</taxon>
        <taxon>Eleutherozoa</taxon>
        <taxon>Echinozoa</taxon>
        <taxon>Echinoidea</taxon>
        <taxon>Euechinoidea</taxon>
        <taxon>Echinacea</taxon>
        <taxon>Camarodonta</taxon>
        <taxon>Echinidea</taxon>
        <taxon>Strongylocentrotidae</taxon>
        <taxon>Strongylocentrotus</taxon>
    </lineage>
</organism>
<feature type="region of interest" description="Disordered" evidence="1">
    <location>
        <begin position="95"/>
        <end position="121"/>
    </location>
</feature>
<name>A0A7M7N3R6_STRPU</name>
<keyword evidence="2" id="KW-1133">Transmembrane helix</keyword>
<keyword evidence="2" id="KW-0472">Membrane</keyword>
<feature type="region of interest" description="Disordered" evidence="1">
    <location>
        <begin position="136"/>
        <end position="156"/>
    </location>
</feature>
<feature type="compositionally biased region" description="Polar residues" evidence="1">
    <location>
        <begin position="103"/>
        <end position="121"/>
    </location>
</feature>
<keyword evidence="2" id="KW-0812">Transmembrane</keyword>
<dbReference type="Proteomes" id="UP000007110">
    <property type="component" value="Unassembled WGS sequence"/>
</dbReference>
<feature type="compositionally biased region" description="Polar residues" evidence="1">
    <location>
        <begin position="48"/>
        <end position="80"/>
    </location>
</feature>
<reference evidence="5" key="1">
    <citation type="submission" date="2015-02" db="EMBL/GenBank/DDBJ databases">
        <title>Genome sequencing for Strongylocentrotus purpuratus.</title>
        <authorList>
            <person name="Murali S."/>
            <person name="Liu Y."/>
            <person name="Vee V."/>
            <person name="English A."/>
            <person name="Wang M."/>
            <person name="Skinner E."/>
            <person name="Han Y."/>
            <person name="Muzny D.M."/>
            <person name="Worley K.C."/>
            <person name="Gibbs R.A."/>
        </authorList>
    </citation>
    <scope>NUCLEOTIDE SEQUENCE</scope>
</reference>
<feature type="compositionally biased region" description="Basic and acidic residues" evidence="1">
    <location>
        <begin position="641"/>
        <end position="653"/>
    </location>
</feature>
<dbReference type="EnsemblMetazoa" id="XM_030974845">
    <property type="protein sequence ID" value="XP_030830705"/>
    <property type="gene ID" value="LOC585323"/>
</dbReference>
<accession>A0A7M7N3R6</accession>
<evidence type="ECO:0000256" key="3">
    <source>
        <dbReference type="SAM" id="SignalP"/>
    </source>
</evidence>
<evidence type="ECO:0000313" key="5">
    <source>
        <dbReference type="Proteomes" id="UP000007110"/>
    </source>
</evidence>
<evidence type="ECO:0000313" key="4">
    <source>
        <dbReference type="EnsemblMetazoa" id="XP_030830705"/>
    </source>
</evidence>
<dbReference type="KEGG" id="spu:585323"/>
<dbReference type="OrthoDB" id="10055523at2759"/>
<feature type="compositionally biased region" description="Basic and acidic residues" evidence="1">
    <location>
        <begin position="266"/>
        <end position="319"/>
    </location>
</feature>
<protein>
    <submittedName>
        <fullName evidence="4">Uncharacterized protein</fullName>
    </submittedName>
</protein>
<keyword evidence="3" id="KW-0732">Signal</keyword>
<evidence type="ECO:0000256" key="2">
    <source>
        <dbReference type="SAM" id="Phobius"/>
    </source>
</evidence>
<feature type="compositionally biased region" description="Polar residues" evidence="1">
    <location>
        <begin position="654"/>
        <end position="678"/>
    </location>
</feature>
<feature type="compositionally biased region" description="Polar residues" evidence="1">
    <location>
        <begin position="168"/>
        <end position="265"/>
    </location>
</feature>
<feature type="region of interest" description="Disordered" evidence="1">
    <location>
        <begin position="39"/>
        <end position="81"/>
    </location>
</feature>
<dbReference type="GeneID" id="585323"/>
<reference evidence="4" key="2">
    <citation type="submission" date="2021-01" db="UniProtKB">
        <authorList>
            <consortium name="EnsemblMetazoa"/>
        </authorList>
    </citation>
    <scope>IDENTIFICATION</scope>
</reference>
<keyword evidence="5" id="KW-1185">Reference proteome</keyword>
<dbReference type="OMA" id="NMTTMPG"/>